<dbReference type="STRING" id="490189.SAMN02927903_02559"/>
<keyword evidence="2" id="KW-1185">Reference proteome</keyword>
<organism evidence="1 2">
    <name type="scientific">Flavobacterium caeni</name>
    <dbReference type="NCBI Taxonomy" id="490189"/>
    <lineage>
        <taxon>Bacteria</taxon>
        <taxon>Pseudomonadati</taxon>
        <taxon>Bacteroidota</taxon>
        <taxon>Flavobacteriia</taxon>
        <taxon>Flavobacteriales</taxon>
        <taxon>Flavobacteriaceae</taxon>
        <taxon>Flavobacterium</taxon>
    </lineage>
</organism>
<evidence type="ECO:0000313" key="2">
    <source>
        <dbReference type="Proteomes" id="UP000199354"/>
    </source>
</evidence>
<dbReference type="Proteomes" id="UP000199354">
    <property type="component" value="Unassembled WGS sequence"/>
</dbReference>
<dbReference type="AlphaFoldDB" id="A0A1G5J5N9"/>
<accession>A0A1G5J5N9</accession>
<dbReference type="PROSITE" id="PS51257">
    <property type="entry name" value="PROKAR_LIPOPROTEIN"/>
    <property type="match status" value="1"/>
</dbReference>
<protein>
    <recommendedName>
        <fullName evidence="3">YD repeat-containing protein</fullName>
    </recommendedName>
</protein>
<evidence type="ECO:0008006" key="3">
    <source>
        <dbReference type="Google" id="ProtNLM"/>
    </source>
</evidence>
<name>A0A1G5J5N9_9FLAO</name>
<dbReference type="EMBL" id="FMVF01000012">
    <property type="protein sequence ID" value="SCY83683.1"/>
    <property type="molecule type" value="Genomic_DNA"/>
</dbReference>
<gene>
    <name evidence="1" type="ORF">SAMN02927903_02559</name>
</gene>
<dbReference type="RefSeq" id="WP_139149666.1">
    <property type="nucleotide sequence ID" value="NZ_FMVF01000012.1"/>
</dbReference>
<dbReference type="OrthoDB" id="1444189at2"/>
<evidence type="ECO:0000313" key="1">
    <source>
        <dbReference type="EMBL" id="SCY83683.1"/>
    </source>
</evidence>
<sequence>MKRIRLLIGVVFLFASCGDDQENAFPVESINQNGTRLVRLVSHNDDYPNAIYTMRYYYLGNMLYKFTGNDGNSSNDLTLIYTYSGNRIAKIESFNYNNSKMRETLFTYNGAGDLIHETRYELADTEFSYTWNSSNILTRQAYFVDDDNQTHYGNKQRFAFNNNEVVNKWSEVDNIARDSVHETITYDAHNSPMKNVPGYDKVVYFHPWREFFYFGNQQNVLTSSSVIYYNGNQSIQNMVFAYTYNSFGYPMSCRLQFVSNDTGEIVDTPYRMEYYYE</sequence>
<proteinExistence type="predicted"/>
<reference evidence="1 2" key="1">
    <citation type="submission" date="2016-10" db="EMBL/GenBank/DDBJ databases">
        <authorList>
            <person name="de Groot N.N."/>
        </authorList>
    </citation>
    <scope>NUCLEOTIDE SEQUENCE [LARGE SCALE GENOMIC DNA]</scope>
    <source>
        <strain evidence="1 2">CGMCC 1.7031</strain>
    </source>
</reference>